<keyword evidence="4" id="KW-1185">Reference proteome</keyword>
<protein>
    <recommendedName>
        <fullName evidence="2">Calcineurin-like phosphoesterase domain-containing protein</fullName>
    </recommendedName>
</protein>
<dbReference type="GO" id="GO:0005737">
    <property type="term" value="C:cytoplasm"/>
    <property type="evidence" value="ECO:0007669"/>
    <property type="project" value="TreeGrafter"/>
</dbReference>
<dbReference type="OMA" id="HTNECCI"/>
<dbReference type="CDD" id="cd07383">
    <property type="entry name" value="MPP_Dcr2"/>
    <property type="match status" value="1"/>
</dbReference>
<dbReference type="OrthoDB" id="783096at2759"/>
<dbReference type="EMBL" id="JH767238">
    <property type="protein sequence ID" value="EQC26216.1"/>
    <property type="molecule type" value="Genomic_DNA"/>
</dbReference>
<dbReference type="Pfam" id="PF00149">
    <property type="entry name" value="Metallophos"/>
    <property type="match status" value="1"/>
</dbReference>
<gene>
    <name evidence="3" type="ORF">SDRG_15952</name>
</gene>
<evidence type="ECO:0000313" key="3">
    <source>
        <dbReference type="EMBL" id="EQC26216.1"/>
    </source>
</evidence>
<evidence type="ECO:0000313" key="4">
    <source>
        <dbReference type="Proteomes" id="UP000030762"/>
    </source>
</evidence>
<dbReference type="AlphaFoldDB" id="T0PVC6"/>
<dbReference type="eggNOG" id="KOG1432">
    <property type="taxonomic scope" value="Eukaryota"/>
</dbReference>
<dbReference type="InParanoid" id="T0PVC6"/>
<dbReference type="VEuPathDB" id="FungiDB:SDRG_15952"/>
<feature type="signal peptide" evidence="1">
    <location>
        <begin position="1"/>
        <end position="16"/>
    </location>
</feature>
<dbReference type="GeneID" id="19956679"/>
<evidence type="ECO:0000259" key="2">
    <source>
        <dbReference type="Pfam" id="PF00149"/>
    </source>
</evidence>
<organism evidence="3 4">
    <name type="scientific">Saprolegnia diclina (strain VS20)</name>
    <dbReference type="NCBI Taxonomy" id="1156394"/>
    <lineage>
        <taxon>Eukaryota</taxon>
        <taxon>Sar</taxon>
        <taxon>Stramenopiles</taxon>
        <taxon>Oomycota</taxon>
        <taxon>Saprolegniomycetes</taxon>
        <taxon>Saprolegniales</taxon>
        <taxon>Saprolegniaceae</taxon>
        <taxon>Saprolegnia</taxon>
    </lineage>
</organism>
<sequence>MRVLSLLLLSLAVSDAFWMNTLANQVAALIKKLELPAVNKVIDDAVKEQLAANALIKRQPLVVRKTASGAQTYRILQVPDLHYTNWDYFPCMNKPDDMKQLCFEKYMTEMLTKMVDDTKPDFVAFTGDQIESLWVQKTWKQSLAAIDTATSVVNERGLPWAMVFGNHDESLIPHLFSNRKVMMAYIESLPHSYAKYGPFNIGGAGNYEVSIQDASAAAAIRLYFVDTNRDGSVTPAQVKLIKDLGVSHKGDNVPALSFFHIPLPEYKDFKPTNETQGTKREDVASNDHNDGLFDAFVANGDVKATFCGHNHLNDFCFKRDSIHLCYGGGVGYGAAYNKGNHPRTGRVIEWNRNATDESIETWLYLHNKDNTRASKYSVFHRTLQL</sequence>
<dbReference type="InterPro" id="IPR004843">
    <property type="entry name" value="Calcineurin-like_PHP"/>
</dbReference>
<dbReference type="STRING" id="1156394.T0PVC6"/>
<feature type="domain" description="Calcineurin-like phosphoesterase" evidence="2">
    <location>
        <begin position="74"/>
        <end position="311"/>
    </location>
</feature>
<feature type="chain" id="PRO_5004582742" description="Calcineurin-like phosphoesterase domain-containing protein" evidence="1">
    <location>
        <begin position="17"/>
        <end position="385"/>
    </location>
</feature>
<dbReference type="Proteomes" id="UP000030762">
    <property type="component" value="Unassembled WGS sequence"/>
</dbReference>
<evidence type="ECO:0000256" key="1">
    <source>
        <dbReference type="SAM" id="SignalP"/>
    </source>
</evidence>
<dbReference type="Gene3D" id="3.60.21.10">
    <property type="match status" value="1"/>
</dbReference>
<dbReference type="PANTHER" id="PTHR32440:SF0">
    <property type="entry name" value="PHOSPHATASE DCR2-RELATED"/>
    <property type="match status" value="1"/>
</dbReference>
<keyword evidence="1" id="KW-0732">Signal</keyword>
<reference evidence="3 4" key="1">
    <citation type="submission" date="2012-04" db="EMBL/GenBank/DDBJ databases">
        <title>The Genome Sequence of Saprolegnia declina VS20.</title>
        <authorList>
            <consortium name="The Broad Institute Genome Sequencing Platform"/>
            <person name="Russ C."/>
            <person name="Nusbaum C."/>
            <person name="Tyler B."/>
            <person name="van West P."/>
            <person name="Dieguez-Uribeondo J."/>
            <person name="de Bruijn I."/>
            <person name="Tripathy S."/>
            <person name="Jiang R."/>
            <person name="Young S.K."/>
            <person name="Zeng Q."/>
            <person name="Gargeya S."/>
            <person name="Fitzgerald M."/>
            <person name="Haas B."/>
            <person name="Abouelleil A."/>
            <person name="Alvarado L."/>
            <person name="Arachchi H.M."/>
            <person name="Berlin A."/>
            <person name="Chapman S.B."/>
            <person name="Goldberg J."/>
            <person name="Griggs A."/>
            <person name="Gujja S."/>
            <person name="Hansen M."/>
            <person name="Howarth C."/>
            <person name="Imamovic A."/>
            <person name="Larimer J."/>
            <person name="McCowen C."/>
            <person name="Montmayeur A."/>
            <person name="Murphy C."/>
            <person name="Neiman D."/>
            <person name="Pearson M."/>
            <person name="Priest M."/>
            <person name="Roberts A."/>
            <person name="Saif S."/>
            <person name="Shea T."/>
            <person name="Sisk P."/>
            <person name="Sykes S."/>
            <person name="Wortman J."/>
            <person name="Nusbaum C."/>
            <person name="Birren B."/>
        </authorList>
    </citation>
    <scope>NUCLEOTIDE SEQUENCE [LARGE SCALE GENOMIC DNA]</scope>
    <source>
        <strain evidence="3 4">VS20</strain>
    </source>
</reference>
<dbReference type="GO" id="GO:0016788">
    <property type="term" value="F:hydrolase activity, acting on ester bonds"/>
    <property type="evidence" value="ECO:0007669"/>
    <property type="project" value="TreeGrafter"/>
</dbReference>
<dbReference type="PANTHER" id="PTHR32440">
    <property type="entry name" value="PHOSPHATASE DCR2-RELATED-RELATED"/>
    <property type="match status" value="1"/>
</dbReference>
<proteinExistence type="predicted"/>
<name>T0PVC6_SAPDV</name>
<accession>T0PVC6</accession>
<dbReference type="RefSeq" id="XP_008620361.1">
    <property type="nucleotide sequence ID" value="XM_008622139.1"/>
</dbReference>
<dbReference type="SUPFAM" id="SSF56300">
    <property type="entry name" value="Metallo-dependent phosphatases"/>
    <property type="match status" value="1"/>
</dbReference>
<dbReference type="InterPro" id="IPR029052">
    <property type="entry name" value="Metallo-depent_PP-like"/>
</dbReference>